<dbReference type="AlphaFoldDB" id="A0A099YEX0"/>
<evidence type="ECO:0000313" key="1">
    <source>
        <dbReference type="EMBL" id="KGL67120.1"/>
    </source>
</evidence>
<dbReference type="Proteomes" id="UP000030001">
    <property type="component" value="Unassembled WGS sequence"/>
</dbReference>
<gene>
    <name evidence="1" type="ORF">LX03_04040</name>
</gene>
<dbReference type="EMBL" id="JROC01000028">
    <property type="protein sequence ID" value="KGL67120.1"/>
    <property type="molecule type" value="Genomic_DNA"/>
</dbReference>
<name>A0A099YEX0_LIMMU</name>
<organism evidence="1 2">
    <name type="scientific">Limosilactobacillus mucosae</name>
    <name type="common">Lactobacillus mucosae</name>
    <dbReference type="NCBI Taxonomy" id="97478"/>
    <lineage>
        <taxon>Bacteria</taxon>
        <taxon>Bacillati</taxon>
        <taxon>Bacillota</taxon>
        <taxon>Bacilli</taxon>
        <taxon>Lactobacillales</taxon>
        <taxon>Lactobacillaceae</taxon>
        <taxon>Limosilactobacillus</taxon>
    </lineage>
</organism>
<protein>
    <submittedName>
        <fullName evidence="1">Phage protein</fullName>
    </submittedName>
</protein>
<evidence type="ECO:0000313" key="2">
    <source>
        <dbReference type="Proteomes" id="UP000030001"/>
    </source>
</evidence>
<accession>A0A099YEX0</accession>
<proteinExistence type="predicted"/>
<dbReference type="InterPro" id="IPR024410">
    <property type="entry name" value="Phage_TAC_12"/>
</dbReference>
<reference evidence="1 2" key="1">
    <citation type="submission" date="2014-09" db="EMBL/GenBank/DDBJ databases">
        <title>Lactobacillus mucosae CRL573 Genome Sequencing.</title>
        <authorList>
            <person name="Bleckwedel J."/>
            <person name="Teran L.C."/>
            <person name="Bonacina J."/>
            <person name="Saavedra L."/>
            <person name="Mozzi F.B."/>
            <person name="Raya R.R."/>
        </authorList>
    </citation>
    <scope>NUCLEOTIDE SEQUENCE [LARGE SCALE GENOMIC DNA]</scope>
    <source>
        <strain evidence="1 2">CRL573</strain>
    </source>
</reference>
<dbReference type="Pfam" id="PF12363">
    <property type="entry name" value="Phage_TAC_12"/>
    <property type="match status" value="1"/>
</dbReference>
<comment type="caution">
    <text evidence="1">The sequence shown here is derived from an EMBL/GenBank/DDBJ whole genome shotgun (WGS) entry which is preliminary data.</text>
</comment>
<sequence>MQIKVNNKDVNLNFGVRFIRELDRKNGMTLDIKGVEQNFGMALTKAVPALRSYDVAVLADLLYCAAWDNRERPSQSDIDAYLDDEKTNIDKLFDDVTKELKSSNAARIATKNLKA</sequence>